<sequence>MAAYQISVPGPLTSREAGQMRELLKKQAARLEHSGFSCRWEEVGRGTRTVFHIHNREAGAKSEQGLRHSLGRAVADYYLAVNEPDLIHRIITREFQYRNPGESREIERYAYHLLDDSEAEEPSHRRRKYRIARQVARYFYNHRDLAVDGYFQFRMKRYRDILMKLVEHAIDEYLLDQEYREFIDLLRYFVSIQQPKVPLVHVIHTGIRRFRLLDGEGRPLQMKEVDHTVEELMDQVSSHEDLIVSTLLTVAPEQVVLHTRNPEENVVRTLMQVFEERMMICNGCSGCRHLRGREDGFAPEG</sequence>
<dbReference type="EMBL" id="FTOD01000005">
    <property type="protein sequence ID" value="SIS77868.1"/>
    <property type="molecule type" value="Genomic_DNA"/>
</dbReference>
<accession>A0A1N7LVI9</accession>
<name>A0A1N7LVI9_9BACL</name>
<gene>
    <name evidence="1" type="ORF">SAMN05421790_10514</name>
</gene>
<evidence type="ECO:0000313" key="1">
    <source>
        <dbReference type="EMBL" id="SIS77868.1"/>
    </source>
</evidence>
<organism evidence="1 2">
    <name type="scientific">Kroppenstedtia eburnea</name>
    <dbReference type="NCBI Taxonomy" id="714067"/>
    <lineage>
        <taxon>Bacteria</taxon>
        <taxon>Bacillati</taxon>
        <taxon>Bacillota</taxon>
        <taxon>Bacilli</taxon>
        <taxon>Bacillales</taxon>
        <taxon>Thermoactinomycetaceae</taxon>
        <taxon>Kroppenstedtia</taxon>
    </lineage>
</organism>
<dbReference type="OrthoDB" id="2986513at2"/>
<reference evidence="2" key="1">
    <citation type="submission" date="2017-01" db="EMBL/GenBank/DDBJ databases">
        <authorList>
            <person name="Varghese N."/>
            <person name="Submissions S."/>
        </authorList>
    </citation>
    <scope>NUCLEOTIDE SEQUENCE [LARGE SCALE GENOMIC DNA]</scope>
    <source>
        <strain evidence="2">DSM 45196</strain>
    </source>
</reference>
<dbReference type="AlphaFoldDB" id="A0A1N7LVI9"/>
<evidence type="ECO:0000313" key="2">
    <source>
        <dbReference type="Proteomes" id="UP000186795"/>
    </source>
</evidence>
<dbReference type="RefSeq" id="WP_052528956.1">
    <property type="nucleotide sequence ID" value="NZ_CP048103.1"/>
</dbReference>
<dbReference type="Pfam" id="PF08812">
    <property type="entry name" value="YtxC"/>
    <property type="match status" value="1"/>
</dbReference>
<dbReference type="InterPro" id="IPR014199">
    <property type="entry name" value="Spore_YtxC"/>
</dbReference>
<protein>
    <submittedName>
        <fullName evidence="1">Putative sporulation protein YtxC</fullName>
    </submittedName>
</protein>
<proteinExistence type="predicted"/>
<keyword evidence="2" id="KW-1185">Reference proteome</keyword>
<dbReference type="Proteomes" id="UP000186795">
    <property type="component" value="Unassembled WGS sequence"/>
</dbReference>